<dbReference type="GO" id="GO:0005523">
    <property type="term" value="F:tropomyosin binding"/>
    <property type="evidence" value="ECO:0007669"/>
    <property type="project" value="InterPro"/>
</dbReference>
<evidence type="ECO:0000256" key="3">
    <source>
        <dbReference type="ARBA" id="ARBA00023212"/>
    </source>
</evidence>
<evidence type="ECO:0000256" key="1">
    <source>
        <dbReference type="ARBA" id="ARBA00004245"/>
    </source>
</evidence>
<keyword evidence="2" id="KW-0963">Cytoplasm</keyword>
<keyword evidence="3" id="KW-0206">Cytoskeleton</keyword>
<dbReference type="GO" id="GO:0005856">
    <property type="term" value="C:cytoskeleton"/>
    <property type="evidence" value="ECO:0007669"/>
    <property type="project" value="UniProtKB-SubCell"/>
</dbReference>
<dbReference type="CTD" id="43633"/>
<reference evidence="4" key="1">
    <citation type="submission" date="2022-01" db="UniProtKB">
        <authorList>
            <consortium name="EnsemblMetazoa"/>
        </authorList>
    </citation>
    <scope>IDENTIFICATION</scope>
</reference>
<evidence type="ECO:0000313" key="4">
    <source>
        <dbReference type="EnsemblMetazoa" id="XP_014255249.1"/>
    </source>
</evidence>
<dbReference type="PANTHER" id="PTHR10901:SF6">
    <property type="entry name" value="TROPOMODULIN, ISOFORM N"/>
    <property type="match status" value="1"/>
</dbReference>
<dbReference type="Pfam" id="PF03250">
    <property type="entry name" value="Tropomodulin"/>
    <property type="match status" value="1"/>
</dbReference>
<dbReference type="GO" id="GO:0051694">
    <property type="term" value="P:pointed-end actin filament capping"/>
    <property type="evidence" value="ECO:0007669"/>
    <property type="project" value="InterPro"/>
</dbReference>
<dbReference type="OMA" id="PYQRDKL"/>
<sequence>MESRGQDHIMSGGLAGGWPLVDTLRSALCSCVIPSAISFSTETSSTTKTSTMTTAAKLYGKDLSEYDEMDVDQLLSQLTQEEISMLVKEVDPDDTLLPPSQRCSYECQKSPTGPLDRKKLIEHINKQALETPDKPELKPFVAGTIRGKKWIPPPVSVKLKEAEEQIAIDLGDEYEQALSDATQEEIIDLAAILGFHSMMNQDQYHASLLNKGQPLGLGWDGITKATQQKVYPVEPPNDTDVDKTIQMVKDDDHELLTLNWNNIRNISDEKFNNLFMALRENTHLETLSLTNVGLLDRHALKLAEAIEKNCTLKVLNVETNFLSPQVILRLIKALLVQKSLEEFRGANQRCYVLGNKIEMEITNLVEQNPTLLRLGLHLEYNDARQRVANHLQRNIDRSRLRRIGHFSRSFAAGWFPHIGGKTFAINNKR</sequence>
<dbReference type="GO" id="GO:0007015">
    <property type="term" value="P:actin filament organization"/>
    <property type="evidence" value="ECO:0007669"/>
    <property type="project" value="TreeGrafter"/>
</dbReference>
<accession>A0A8I6S160</accession>
<dbReference type="SUPFAM" id="SSF52047">
    <property type="entry name" value="RNI-like"/>
    <property type="match status" value="1"/>
</dbReference>
<dbReference type="AlphaFoldDB" id="A0A8I6S160"/>
<proteinExistence type="predicted"/>
<dbReference type="RefSeq" id="XP_014255249.1">
    <property type="nucleotide sequence ID" value="XM_014399763.2"/>
</dbReference>
<keyword evidence="5" id="KW-1185">Reference proteome</keyword>
<name>A0A8I6S160_CIMLE</name>
<dbReference type="Proteomes" id="UP000494040">
    <property type="component" value="Unassembled WGS sequence"/>
</dbReference>
<evidence type="ECO:0000256" key="2">
    <source>
        <dbReference type="ARBA" id="ARBA00022490"/>
    </source>
</evidence>
<comment type="subcellular location">
    <subcellularLocation>
        <location evidence="1">Cytoplasm</location>
        <location evidence="1">Cytoskeleton</location>
    </subcellularLocation>
</comment>
<dbReference type="EnsemblMetazoa" id="XM_014399763.2">
    <property type="protein sequence ID" value="XP_014255249.1"/>
    <property type="gene ID" value="LOC106669910"/>
</dbReference>
<organism evidence="4 5">
    <name type="scientific">Cimex lectularius</name>
    <name type="common">Bed bug</name>
    <name type="synonym">Acanthia lectularia</name>
    <dbReference type="NCBI Taxonomy" id="79782"/>
    <lineage>
        <taxon>Eukaryota</taxon>
        <taxon>Metazoa</taxon>
        <taxon>Ecdysozoa</taxon>
        <taxon>Arthropoda</taxon>
        <taxon>Hexapoda</taxon>
        <taxon>Insecta</taxon>
        <taxon>Pterygota</taxon>
        <taxon>Neoptera</taxon>
        <taxon>Paraneoptera</taxon>
        <taxon>Hemiptera</taxon>
        <taxon>Heteroptera</taxon>
        <taxon>Panheteroptera</taxon>
        <taxon>Cimicomorpha</taxon>
        <taxon>Cimicidae</taxon>
        <taxon>Cimex</taxon>
    </lineage>
</organism>
<dbReference type="PANTHER" id="PTHR10901">
    <property type="entry name" value="TROPOMODULIN"/>
    <property type="match status" value="1"/>
</dbReference>
<dbReference type="Gene3D" id="3.80.10.10">
    <property type="entry name" value="Ribonuclease Inhibitor"/>
    <property type="match status" value="1"/>
</dbReference>
<protein>
    <recommendedName>
        <fullName evidence="6">Tropomodulin</fullName>
    </recommendedName>
</protein>
<dbReference type="InterPro" id="IPR004934">
    <property type="entry name" value="TMOD"/>
</dbReference>
<dbReference type="OrthoDB" id="2163268at2759"/>
<dbReference type="GO" id="GO:0030016">
    <property type="term" value="C:myofibril"/>
    <property type="evidence" value="ECO:0007669"/>
    <property type="project" value="TreeGrafter"/>
</dbReference>
<dbReference type="FunFam" id="3.80.10.10:FF:000099">
    <property type="entry name" value="Tropomodulin, isoform C"/>
    <property type="match status" value="1"/>
</dbReference>
<dbReference type="KEGG" id="clec:106669910"/>
<dbReference type="GO" id="GO:0030239">
    <property type="term" value="P:myofibril assembly"/>
    <property type="evidence" value="ECO:0007669"/>
    <property type="project" value="TreeGrafter"/>
</dbReference>
<evidence type="ECO:0008006" key="6">
    <source>
        <dbReference type="Google" id="ProtNLM"/>
    </source>
</evidence>
<dbReference type="GeneID" id="106669910"/>
<evidence type="ECO:0000313" key="5">
    <source>
        <dbReference type="Proteomes" id="UP000494040"/>
    </source>
</evidence>
<dbReference type="InterPro" id="IPR032675">
    <property type="entry name" value="LRR_dom_sf"/>
</dbReference>